<accession>A0A504J9L0</accession>
<sequence>MNFLKRIFNKSNNQQNDIETQKGKLEEDLLEDVLWNFANKKYADLGTFSQALIAYNQKIKPDHDLDIKRIFISSRKITVQYMFWGEDEDGDEDQIEENFTITTDNKKGFALNDFLFQVHNQVCENMVDEDATFFQGLMPHDDDSGVPFFFLNQGS</sequence>
<dbReference type="OrthoDB" id="1095351at2"/>
<reference evidence="1 2" key="1">
    <citation type="submission" date="2019-06" db="EMBL/GenBank/DDBJ databases">
        <authorList>
            <person name="Meng X."/>
        </authorList>
    </citation>
    <scope>NUCLEOTIDE SEQUENCE [LARGE SCALE GENOMIC DNA]</scope>
    <source>
        <strain evidence="1 2">M625</strain>
    </source>
</reference>
<dbReference type="RefSeq" id="WP_140595403.1">
    <property type="nucleotide sequence ID" value="NZ_VFWZ01000007.1"/>
</dbReference>
<name>A0A504J9L0_9FLAO</name>
<evidence type="ECO:0000313" key="2">
    <source>
        <dbReference type="Proteomes" id="UP000315540"/>
    </source>
</evidence>
<evidence type="ECO:0000313" key="1">
    <source>
        <dbReference type="EMBL" id="TPN83350.1"/>
    </source>
</evidence>
<keyword evidence="2" id="KW-1185">Reference proteome</keyword>
<dbReference type="EMBL" id="VFWZ01000007">
    <property type="protein sequence ID" value="TPN83350.1"/>
    <property type="molecule type" value="Genomic_DNA"/>
</dbReference>
<dbReference type="Proteomes" id="UP000315540">
    <property type="component" value="Unassembled WGS sequence"/>
</dbReference>
<dbReference type="AlphaFoldDB" id="A0A504J9L0"/>
<proteinExistence type="predicted"/>
<protein>
    <submittedName>
        <fullName evidence="1">Uncharacterized protein</fullName>
    </submittedName>
</protein>
<comment type="caution">
    <text evidence="1">The sequence shown here is derived from an EMBL/GenBank/DDBJ whole genome shotgun (WGS) entry which is preliminary data.</text>
</comment>
<gene>
    <name evidence="1" type="ORF">FHK87_19200</name>
</gene>
<organism evidence="1 2">
    <name type="scientific">Aquimarina algicola</name>
    <dbReference type="NCBI Taxonomy" id="2589995"/>
    <lineage>
        <taxon>Bacteria</taxon>
        <taxon>Pseudomonadati</taxon>
        <taxon>Bacteroidota</taxon>
        <taxon>Flavobacteriia</taxon>
        <taxon>Flavobacteriales</taxon>
        <taxon>Flavobacteriaceae</taxon>
        <taxon>Aquimarina</taxon>
    </lineage>
</organism>